<organism evidence="1">
    <name type="scientific">hydrothermal vent metagenome</name>
    <dbReference type="NCBI Taxonomy" id="652676"/>
    <lineage>
        <taxon>unclassified sequences</taxon>
        <taxon>metagenomes</taxon>
        <taxon>ecological metagenomes</taxon>
    </lineage>
</organism>
<accession>A0A1W1BAG4</accession>
<gene>
    <name evidence="1" type="ORF">MNB_SM-4-1582</name>
</gene>
<name>A0A1W1BAG4_9ZZZZ</name>
<reference evidence="1" key="1">
    <citation type="submission" date="2016-10" db="EMBL/GenBank/DDBJ databases">
        <authorList>
            <person name="de Groot N.N."/>
        </authorList>
    </citation>
    <scope>NUCLEOTIDE SEQUENCE</scope>
</reference>
<evidence type="ECO:0000313" key="1">
    <source>
        <dbReference type="EMBL" id="SFV50388.1"/>
    </source>
</evidence>
<dbReference type="EMBL" id="FPHF01000008">
    <property type="protein sequence ID" value="SFV50388.1"/>
    <property type="molecule type" value="Genomic_DNA"/>
</dbReference>
<dbReference type="AlphaFoldDB" id="A0A1W1BAG4"/>
<proteinExistence type="predicted"/>
<protein>
    <submittedName>
        <fullName evidence="1">Uncharacterized protein</fullName>
    </submittedName>
</protein>
<sequence>MYEIISNKPYIIPSFELHYFDKEENLVKKSSTSLIQVSIDNYVQKQTQVLGNNDKYIFFFLGALSILVIKSCSKKSDLYKIIVVYLRRGKDLDSLIYQLEGENTLKFKLIKKEIIKELVKLGLHERDNLFFTTKDTL</sequence>